<keyword evidence="4 5" id="KW-0472">Membrane</keyword>
<dbReference type="AlphaFoldDB" id="A0AAW1QVY5"/>
<keyword evidence="7" id="KW-1185">Reference proteome</keyword>
<reference evidence="6 7" key="1">
    <citation type="journal article" date="2024" name="Nat. Commun.">
        <title>Phylogenomics reveals the evolutionary origins of lichenization in chlorophyte algae.</title>
        <authorList>
            <person name="Puginier C."/>
            <person name="Libourel C."/>
            <person name="Otte J."/>
            <person name="Skaloud P."/>
            <person name="Haon M."/>
            <person name="Grisel S."/>
            <person name="Petersen M."/>
            <person name="Berrin J.G."/>
            <person name="Delaux P.M."/>
            <person name="Dal Grande F."/>
            <person name="Keller J."/>
        </authorList>
    </citation>
    <scope>NUCLEOTIDE SEQUENCE [LARGE SCALE GENOMIC DNA]</scope>
    <source>
        <strain evidence="6 7">SAG 2145</strain>
    </source>
</reference>
<dbReference type="Pfam" id="PF02535">
    <property type="entry name" value="Zip"/>
    <property type="match status" value="1"/>
</dbReference>
<dbReference type="PANTHER" id="PTHR11040:SF44">
    <property type="entry name" value="PROTEIN ZNTC-RELATED"/>
    <property type="match status" value="1"/>
</dbReference>
<feature type="transmembrane region" description="Helical" evidence="5">
    <location>
        <begin position="166"/>
        <end position="189"/>
    </location>
</feature>
<dbReference type="EMBL" id="JALJOS010000023">
    <property type="protein sequence ID" value="KAK9825723.1"/>
    <property type="molecule type" value="Genomic_DNA"/>
</dbReference>
<accession>A0AAW1QVY5</accession>
<evidence type="ECO:0000256" key="1">
    <source>
        <dbReference type="ARBA" id="ARBA00004141"/>
    </source>
</evidence>
<dbReference type="PANTHER" id="PTHR11040">
    <property type="entry name" value="ZINC/IRON TRANSPORTER"/>
    <property type="match status" value="1"/>
</dbReference>
<feature type="transmembrane region" description="Helical" evidence="5">
    <location>
        <begin position="267"/>
        <end position="287"/>
    </location>
</feature>
<name>A0AAW1QVY5_9CHLO</name>
<comment type="subcellular location">
    <subcellularLocation>
        <location evidence="1">Membrane</location>
        <topology evidence="1">Multi-pass membrane protein</topology>
    </subcellularLocation>
</comment>
<evidence type="ECO:0000313" key="6">
    <source>
        <dbReference type="EMBL" id="KAK9825723.1"/>
    </source>
</evidence>
<dbReference type="GO" id="GO:0005385">
    <property type="term" value="F:zinc ion transmembrane transporter activity"/>
    <property type="evidence" value="ECO:0007669"/>
    <property type="project" value="TreeGrafter"/>
</dbReference>
<keyword evidence="2 5" id="KW-0812">Transmembrane</keyword>
<feature type="transmembrane region" description="Helical" evidence="5">
    <location>
        <begin position="140"/>
        <end position="160"/>
    </location>
</feature>
<comment type="caution">
    <text evidence="6">The sequence shown here is derived from an EMBL/GenBank/DDBJ whole genome shotgun (WGS) entry which is preliminary data.</text>
</comment>
<evidence type="ECO:0000256" key="2">
    <source>
        <dbReference type="ARBA" id="ARBA00022692"/>
    </source>
</evidence>
<keyword evidence="3 5" id="KW-1133">Transmembrane helix</keyword>
<evidence type="ECO:0000256" key="4">
    <source>
        <dbReference type="ARBA" id="ARBA00023136"/>
    </source>
</evidence>
<evidence type="ECO:0000256" key="5">
    <source>
        <dbReference type="SAM" id="Phobius"/>
    </source>
</evidence>
<proteinExistence type="predicted"/>
<organism evidence="6 7">
    <name type="scientific">Apatococcus lobatus</name>
    <dbReference type="NCBI Taxonomy" id="904363"/>
    <lineage>
        <taxon>Eukaryota</taxon>
        <taxon>Viridiplantae</taxon>
        <taxon>Chlorophyta</taxon>
        <taxon>core chlorophytes</taxon>
        <taxon>Trebouxiophyceae</taxon>
        <taxon>Chlorellales</taxon>
        <taxon>Chlorellaceae</taxon>
        <taxon>Apatococcus</taxon>
    </lineage>
</organism>
<evidence type="ECO:0000313" key="7">
    <source>
        <dbReference type="Proteomes" id="UP001438707"/>
    </source>
</evidence>
<evidence type="ECO:0000256" key="3">
    <source>
        <dbReference type="ARBA" id="ARBA00022989"/>
    </source>
</evidence>
<dbReference type="GO" id="GO:0005886">
    <property type="term" value="C:plasma membrane"/>
    <property type="evidence" value="ECO:0007669"/>
    <property type="project" value="TreeGrafter"/>
</dbReference>
<protein>
    <submittedName>
        <fullName evidence="6">Uncharacterized protein</fullName>
    </submittedName>
</protein>
<dbReference type="InterPro" id="IPR003689">
    <property type="entry name" value="ZIP"/>
</dbReference>
<feature type="transmembrane region" description="Helical" evidence="5">
    <location>
        <begin position="198"/>
        <end position="223"/>
    </location>
</feature>
<sequence length="291" mass="31895">MPWLSVPRRCANARNACWVQPPTRVNGQIQGTKLRAEKASPYHSGTAEGYVHVLGDAYPILTDPCLGLSTEYPWAMTFATAATLFTFTLEWCLHKEFHKRLNETGPSSRDVEVAASAKETELTAEHNQTLKRLKNLVHSYTFETGIIFHSIFIGITLGVSQDRDTVTALMVALFFHQGNEGLALGVLFVKAGYSRMRYLILGALFVIITPLGVAIGIGISNSYNGKSKAALGTEGIFDSVSAGILIYNGLVDLILPTFEPSEMPRKWWLQVIGFGSLWSGAAIMALIGKWV</sequence>
<gene>
    <name evidence="6" type="ORF">WJX74_001308</name>
</gene>
<dbReference type="Proteomes" id="UP001438707">
    <property type="component" value="Unassembled WGS sequence"/>
</dbReference>